<reference evidence="1" key="1">
    <citation type="submission" date="2019-03" db="EMBL/GenBank/DDBJ databases">
        <title>WGS assembly of Setaria viridis.</title>
        <authorList>
            <person name="Huang P."/>
            <person name="Jenkins J."/>
            <person name="Grimwood J."/>
            <person name="Barry K."/>
            <person name="Healey A."/>
            <person name="Mamidi S."/>
            <person name="Sreedasyam A."/>
            <person name="Shu S."/>
            <person name="Feldman M."/>
            <person name="Wu J."/>
            <person name="Yu Y."/>
            <person name="Chen C."/>
            <person name="Johnson J."/>
            <person name="Rokhsar D."/>
            <person name="Baxter I."/>
            <person name="Schmutz J."/>
            <person name="Brutnell T."/>
            <person name="Kellogg E."/>
        </authorList>
    </citation>
    <scope>NUCLEOTIDE SEQUENCE [LARGE SCALE GENOMIC DNA]</scope>
</reference>
<dbReference type="Gramene" id="TKV99886">
    <property type="protein sequence ID" value="TKV99886"/>
    <property type="gene ID" value="SEVIR_8G074101v2"/>
</dbReference>
<proteinExistence type="predicted"/>
<evidence type="ECO:0000313" key="1">
    <source>
        <dbReference type="EMBL" id="TKV99886.1"/>
    </source>
</evidence>
<dbReference type="EMBL" id="CM016559">
    <property type="protein sequence ID" value="TKV99886.1"/>
    <property type="molecule type" value="Genomic_DNA"/>
</dbReference>
<organism evidence="1 2">
    <name type="scientific">Setaria viridis</name>
    <name type="common">Green bristlegrass</name>
    <name type="synonym">Setaria italica subsp. viridis</name>
    <dbReference type="NCBI Taxonomy" id="4556"/>
    <lineage>
        <taxon>Eukaryota</taxon>
        <taxon>Viridiplantae</taxon>
        <taxon>Streptophyta</taxon>
        <taxon>Embryophyta</taxon>
        <taxon>Tracheophyta</taxon>
        <taxon>Spermatophyta</taxon>
        <taxon>Magnoliopsida</taxon>
        <taxon>Liliopsida</taxon>
        <taxon>Poales</taxon>
        <taxon>Poaceae</taxon>
        <taxon>PACMAD clade</taxon>
        <taxon>Panicoideae</taxon>
        <taxon>Panicodae</taxon>
        <taxon>Paniceae</taxon>
        <taxon>Cenchrinae</taxon>
        <taxon>Setaria</taxon>
    </lineage>
</organism>
<dbReference type="InterPro" id="IPR007658">
    <property type="entry name" value="DUF594"/>
</dbReference>
<keyword evidence="2" id="KW-1185">Reference proteome</keyword>
<protein>
    <submittedName>
        <fullName evidence="1">Uncharacterized protein</fullName>
    </submittedName>
</protein>
<dbReference type="Proteomes" id="UP000298652">
    <property type="component" value="Chromosome 8"/>
</dbReference>
<accession>A0A4U6TQQ2</accession>
<gene>
    <name evidence="1" type="ORF">SEVIR_8G074101v2</name>
</gene>
<dbReference type="Pfam" id="PF04578">
    <property type="entry name" value="DUF594"/>
    <property type="match status" value="1"/>
</dbReference>
<evidence type="ECO:0000313" key="2">
    <source>
        <dbReference type="Proteomes" id="UP000298652"/>
    </source>
</evidence>
<sequence length="126" mass="13786">MKNRPTVTTDNNDPAAEDHMKKLGQSAEALYSSRVLPLAREVAQELISIKDEAERWDLVATVWAEMLYCTAPRCGAAFHAEHLAMGGESVAPSSTRGASVLLPLLLPSSTRPVRNLVIYCTHRKPS</sequence>
<dbReference type="AlphaFoldDB" id="A0A4U6TQQ2"/>
<name>A0A4U6TQQ2_SETVI</name>